<evidence type="ECO:0000313" key="2">
    <source>
        <dbReference type="Proteomes" id="UP001055153"/>
    </source>
</evidence>
<dbReference type="EMBL" id="BPQQ01000095">
    <property type="protein sequence ID" value="GJE03881.1"/>
    <property type="molecule type" value="Genomic_DNA"/>
</dbReference>
<gene>
    <name evidence="1" type="ORF">GMJLKIPL_5838</name>
</gene>
<reference evidence="1" key="1">
    <citation type="journal article" date="2021" name="Front. Microbiol.">
        <title>Comprehensive Comparative Genomics and Phenotyping of Methylobacterium Species.</title>
        <authorList>
            <person name="Alessa O."/>
            <person name="Ogura Y."/>
            <person name="Fujitani Y."/>
            <person name="Takami H."/>
            <person name="Hayashi T."/>
            <person name="Sahin N."/>
            <person name="Tani A."/>
        </authorList>
    </citation>
    <scope>NUCLEOTIDE SEQUENCE</scope>
    <source>
        <strain evidence="1">DSM 17168</strain>
    </source>
</reference>
<proteinExistence type="predicted"/>
<keyword evidence="2" id="KW-1185">Reference proteome</keyword>
<organism evidence="1 2">
    <name type="scientific">Methylobacterium isbiliense</name>
    <dbReference type="NCBI Taxonomy" id="315478"/>
    <lineage>
        <taxon>Bacteria</taxon>
        <taxon>Pseudomonadati</taxon>
        <taxon>Pseudomonadota</taxon>
        <taxon>Alphaproteobacteria</taxon>
        <taxon>Hyphomicrobiales</taxon>
        <taxon>Methylobacteriaceae</taxon>
        <taxon>Methylobacterium</taxon>
    </lineage>
</organism>
<sequence length="63" mass="6640">MSRLHLALAAAILLAGSKPGPSRAQVPDSCPRGLKWAAGACVRACPGGYEDQGDRCVYRNLSR</sequence>
<comment type="caution">
    <text evidence="1">The sequence shown here is derived from an EMBL/GenBank/DDBJ whole genome shotgun (WGS) entry which is preliminary data.</text>
</comment>
<dbReference type="RefSeq" id="WP_238241256.1">
    <property type="nucleotide sequence ID" value="NZ_BPQQ01000095.1"/>
</dbReference>
<protein>
    <recommendedName>
        <fullName evidence="3">Secreted protein</fullName>
    </recommendedName>
</protein>
<dbReference type="Proteomes" id="UP001055153">
    <property type="component" value="Unassembled WGS sequence"/>
</dbReference>
<evidence type="ECO:0000313" key="1">
    <source>
        <dbReference type="EMBL" id="GJE03881.1"/>
    </source>
</evidence>
<accession>A0ABQ4SKX9</accession>
<name>A0ABQ4SKX9_9HYPH</name>
<evidence type="ECO:0008006" key="3">
    <source>
        <dbReference type="Google" id="ProtNLM"/>
    </source>
</evidence>
<reference evidence="1" key="2">
    <citation type="submission" date="2021-08" db="EMBL/GenBank/DDBJ databases">
        <authorList>
            <person name="Tani A."/>
            <person name="Ola A."/>
            <person name="Ogura Y."/>
            <person name="Katsura K."/>
            <person name="Hayashi T."/>
        </authorList>
    </citation>
    <scope>NUCLEOTIDE SEQUENCE</scope>
    <source>
        <strain evidence="1">DSM 17168</strain>
    </source>
</reference>